<dbReference type="Proteomes" id="UP000253918">
    <property type="component" value="Unassembled WGS sequence"/>
</dbReference>
<comment type="subcellular location">
    <subcellularLocation>
        <location evidence="1">Membrane</location>
        <topology evidence="1">Multi-pass membrane protein</topology>
    </subcellularLocation>
</comment>
<dbReference type="AlphaFoldDB" id="A0A369VT13"/>
<dbReference type="GO" id="GO:0016020">
    <property type="term" value="C:membrane"/>
    <property type="evidence" value="ECO:0007669"/>
    <property type="project" value="UniProtKB-SubCell"/>
</dbReference>
<feature type="transmembrane region" description="Helical" evidence="6">
    <location>
        <begin position="105"/>
        <end position="121"/>
    </location>
</feature>
<feature type="transmembrane region" description="Helical" evidence="6">
    <location>
        <begin position="185"/>
        <end position="205"/>
    </location>
</feature>
<evidence type="ECO:0000313" key="9">
    <source>
        <dbReference type="Proteomes" id="UP000253918"/>
    </source>
</evidence>
<evidence type="ECO:0000256" key="2">
    <source>
        <dbReference type="ARBA" id="ARBA00009853"/>
    </source>
</evidence>
<evidence type="ECO:0000256" key="3">
    <source>
        <dbReference type="ARBA" id="ARBA00022692"/>
    </source>
</evidence>
<dbReference type="PANTHER" id="PTHR22911:SF6">
    <property type="entry name" value="SOLUTE CARRIER FAMILY 35 MEMBER G1"/>
    <property type="match status" value="1"/>
</dbReference>
<feature type="transmembrane region" description="Helical" evidence="6">
    <location>
        <begin position="211"/>
        <end position="234"/>
    </location>
</feature>
<feature type="transmembrane region" description="Helical" evidence="6">
    <location>
        <begin position="46"/>
        <end position="68"/>
    </location>
</feature>
<evidence type="ECO:0000256" key="4">
    <source>
        <dbReference type="ARBA" id="ARBA00022989"/>
    </source>
</evidence>
<dbReference type="Pfam" id="PF00892">
    <property type="entry name" value="EamA"/>
    <property type="match status" value="2"/>
</dbReference>
<comment type="similarity">
    <text evidence="2">Belongs to the drug/metabolite transporter (DMT) superfamily. 10 TMS drug/metabolite exporter (DME) (TC 2.A.7.3) family.</text>
</comment>
<dbReference type="InterPro" id="IPR000620">
    <property type="entry name" value="EamA_dom"/>
</dbReference>
<dbReference type="OrthoDB" id="9812899at2"/>
<feature type="transmembrane region" description="Helical" evidence="6">
    <location>
        <begin position="128"/>
        <end position="145"/>
    </location>
</feature>
<evidence type="ECO:0000256" key="1">
    <source>
        <dbReference type="ARBA" id="ARBA00004141"/>
    </source>
</evidence>
<dbReference type="RefSeq" id="WP_114687616.1">
    <property type="nucleotide sequence ID" value="NZ_QQNB01000002.1"/>
</dbReference>
<keyword evidence="9" id="KW-1185">Reference proteome</keyword>
<proteinExistence type="inferred from homology"/>
<keyword evidence="5 6" id="KW-0472">Membrane</keyword>
<feature type="transmembrane region" description="Helical" evidence="6">
    <location>
        <begin position="80"/>
        <end position="99"/>
    </location>
</feature>
<name>A0A369VT13_9SPHN</name>
<feature type="domain" description="EamA" evidence="7">
    <location>
        <begin position="11"/>
        <end position="143"/>
    </location>
</feature>
<dbReference type="PANTHER" id="PTHR22911">
    <property type="entry name" value="ACYL-MALONYL CONDENSING ENZYME-RELATED"/>
    <property type="match status" value="1"/>
</dbReference>
<gene>
    <name evidence="8" type="ORF">DVW87_09925</name>
</gene>
<keyword evidence="3 6" id="KW-0812">Transmembrane</keyword>
<dbReference type="InterPro" id="IPR037185">
    <property type="entry name" value="EmrE-like"/>
</dbReference>
<feature type="transmembrane region" description="Helical" evidence="6">
    <location>
        <begin position="241"/>
        <end position="261"/>
    </location>
</feature>
<organism evidence="8 9">
    <name type="scientific">Sphingomonas aracearum</name>
    <dbReference type="NCBI Taxonomy" id="2283317"/>
    <lineage>
        <taxon>Bacteria</taxon>
        <taxon>Pseudomonadati</taxon>
        <taxon>Pseudomonadota</taxon>
        <taxon>Alphaproteobacteria</taxon>
        <taxon>Sphingomonadales</taxon>
        <taxon>Sphingomonadaceae</taxon>
        <taxon>Sphingomonas</taxon>
    </lineage>
</organism>
<evidence type="ECO:0000259" key="7">
    <source>
        <dbReference type="Pfam" id="PF00892"/>
    </source>
</evidence>
<dbReference type="EMBL" id="QQNB01000002">
    <property type="protein sequence ID" value="RDE05546.1"/>
    <property type="molecule type" value="Genomic_DNA"/>
</dbReference>
<evidence type="ECO:0000313" key="8">
    <source>
        <dbReference type="EMBL" id="RDE05546.1"/>
    </source>
</evidence>
<comment type="caution">
    <text evidence="8">The sequence shown here is derived from an EMBL/GenBank/DDBJ whole genome shotgun (WGS) entry which is preliminary data.</text>
</comment>
<feature type="transmembrane region" description="Helical" evidence="6">
    <location>
        <begin position="267"/>
        <end position="285"/>
    </location>
</feature>
<feature type="domain" description="EamA" evidence="7">
    <location>
        <begin position="154"/>
        <end position="284"/>
    </location>
</feature>
<keyword evidence="4 6" id="KW-1133">Transmembrane helix</keyword>
<accession>A0A369VT13</accession>
<evidence type="ECO:0000256" key="5">
    <source>
        <dbReference type="ARBA" id="ARBA00023136"/>
    </source>
</evidence>
<evidence type="ECO:0000256" key="6">
    <source>
        <dbReference type="SAM" id="Phobius"/>
    </source>
</evidence>
<protein>
    <submittedName>
        <fullName evidence="8">DMT family transporter</fullName>
    </submittedName>
</protein>
<dbReference type="SUPFAM" id="SSF103481">
    <property type="entry name" value="Multidrug resistance efflux transporter EmrE"/>
    <property type="match status" value="2"/>
</dbReference>
<sequence length="302" mass="31649">MPPPRTDRPLAGIALRLASVFLLAVMLASAKIAEARGAHLLEILFWRQALAVPVVLASVLPTAGLASLRTARPIAHARRMVVGLTGMAANFGAVLLLPLAEASTFGFTVPIFAVVLSALVLKEPTGPWRWAAVGIGFAGVAIALQPGGHHVSAFGAAVALTGAVLTATVTILIRDLSKTERAGTIVFWFTLTSLVPLGLALPFVVERHDAATYGLLVLLGVAGGAAQLCLTGALRLAPVAVVMPMDYSSLLWATLFGWWLYGALPTPATWVGAPIIAASGLVIVWRERVRHRENAVTAMPED</sequence>
<feature type="transmembrane region" description="Helical" evidence="6">
    <location>
        <begin position="151"/>
        <end position="173"/>
    </location>
</feature>
<reference evidence="8 9" key="1">
    <citation type="submission" date="2018-07" db="EMBL/GenBank/DDBJ databases">
        <title>a novel species of Sphingomonas isolated from the rhizosphere soil of Araceae plant.</title>
        <authorList>
            <person name="Zhiyong W."/>
            <person name="Qinglan Z."/>
            <person name="Zhiwei F."/>
            <person name="Ding X."/>
            <person name="Gejiao W."/>
            <person name="Shixue Z."/>
        </authorList>
    </citation>
    <scope>NUCLEOTIDE SEQUENCE [LARGE SCALE GENOMIC DNA]</scope>
    <source>
        <strain evidence="8 9">WZY 27</strain>
    </source>
</reference>